<evidence type="ECO:0000256" key="1">
    <source>
        <dbReference type="SAM" id="MobiDB-lite"/>
    </source>
</evidence>
<sequence>MKEIIYLDTELMNSYLAQLDSGVQQKIINSITDQSSHDEKKYKSHETSGGLGISNTNVQHTRKSSETVSDSIGKSGSTSEEVILHDAALELLIMNLEADNLISKTYEDGKIIRETSDFEINDFELLKNVSSKDALKHIYSGDYESSPYYDAYKISCFGAELFPDSCLFKFKGIVSICSNKYFRIEKSLISLLNGTTRDMTILGIVTSKKVLTEAEQNKNKEPNVLNLLVDIFFSEQIYKGVKDVFVRPIALYFDSSDD</sequence>
<dbReference type="EMBL" id="CP142434">
    <property type="protein sequence ID" value="XBC48121.1"/>
    <property type="molecule type" value="Genomic_DNA"/>
</dbReference>
<name>A0AB74TP07_9LACT</name>
<gene>
    <name evidence="2" type="ORF">VUQ09_01665</name>
</gene>
<organism evidence="2">
    <name type="scientific">Dolosigranulum savutiense</name>
    <dbReference type="NCBI Taxonomy" id="3110288"/>
    <lineage>
        <taxon>Bacteria</taxon>
        <taxon>Bacillati</taxon>
        <taxon>Bacillota</taxon>
        <taxon>Bacilli</taxon>
        <taxon>Lactobacillales</taxon>
        <taxon>Carnobacteriaceae</taxon>
        <taxon>Dolosigranulum</taxon>
    </lineage>
</organism>
<dbReference type="AlphaFoldDB" id="A0AB74TP07"/>
<accession>A0AB74TP07</accession>
<reference evidence="2" key="1">
    <citation type="submission" date="2023-12" db="EMBL/GenBank/DDBJ databases">
        <title>Dolosigranulum savutii sp. nov. isolated from human upper respiratory samples collected in Botswana.</title>
        <authorList>
            <person name="Kelly M.S."/>
        </authorList>
    </citation>
    <scope>NUCLEOTIDE SEQUENCE</scope>
    <source>
        <strain evidence="2">MSK312</strain>
    </source>
</reference>
<dbReference type="Pfam" id="PF19952">
    <property type="entry name" value="DUF6414"/>
    <property type="match status" value="1"/>
</dbReference>
<protein>
    <submittedName>
        <fullName evidence="2">Uncharacterized protein</fullName>
    </submittedName>
</protein>
<dbReference type="InterPro" id="IPR045633">
    <property type="entry name" value="DUF6414"/>
</dbReference>
<proteinExistence type="predicted"/>
<dbReference type="RefSeq" id="WP_347298136.1">
    <property type="nucleotide sequence ID" value="NZ_CP142434.1"/>
</dbReference>
<feature type="region of interest" description="Disordered" evidence="1">
    <location>
        <begin position="34"/>
        <end position="73"/>
    </location>
</feature>
<feature type="compositionally biased region" description="Basic and acidic residues" evidence="1">
    <location>
        <begin position="35"/>
        <end position="46"/>
    </location>
</feature>
<evidence type="ECO:0000313" key="2">
    <source>
        <dbReference type="EMBL" id="XBC48121.1"/>
    </source>
</evidence>